<evidence type="ECO:0000313" key="2">
    <source>
        <dbReference type="Proteomes" id="UP000053259"/>
    </source>
</evidence>
<dbReference type="EMBL" id="KN847533">
    <property type="protein sequence ID" value="KIW07143.1"/>
    <property type="molecule type" value="Genomic_DNA"/>
</dbReference>
<dbReference type="InParanoid" id="A0A0D2AJV6"/>
<protein>
    <submittedName>
        <fullName evidence="1">Uncharacterized protein</fullName>
    </submittedName>
</protein>
<organism evidence="1 2">
    <name type="scientific">Verruconis gallopava</name>
    <dbReference type="NCBI Taxonomy" id="253628"/>
    <lineage>
        <taxon>Eukaryota</taxon>
        <taxon>Fungi</taxon>
        <taxon>Dikarya</taxon>
        <taxon>Ascomycota</taxon>
        <taxon>Pezizomycotina</taxon>
        <taxon>Dothideomycetes</taxon>
        <taxon>Pleosporomycetidae</taxon>
        <taxon>Venturiales</taxon>
        <taxon>Sympoventuriaceae</taxon>
        <taxon>Verruconis</taxon>
    </lineage>
</organism>
<sequence>MRSKPRDVRIRRWRPRWHVVAQTFLGRDWRSHEKIHHSTCLQFLHSCRSHHLLDLQHVCFPHRSLCYRASQLRGCRDWIHPPKQFIFDRATRGRSSVQRIRYWLYLEVRYPEVHSLWEQVSEKQATYRHFDRDEYARRSSRTCQRLERHSTHWRRRDIRV</sequence>
<accession>A0A0D2AJV6</accession>
<evidence type="ECO:0000313" key="1">
    <source>
        <dbReference type="EMBL" id="KIW07143.1"/>
    </source>
</evidence>
<gene>
    <name evidence="1" type="ORF">PV09_02014</name>
</gene>
<proteinExistence type="predicted"/>
<keyword evidence="2" id="KW-1185">Reference proteome</keyword>
<dbReference type="GeneID" id="27309987"/>
<name>A0A0D2AJV6_9PEZI</name>
<dbReference type="VEuPathDB" id="FungiDB:PV09_02014"/>
<dbReference type="RefSeq" id="XP_016217012.1">
    <property type="nucleotide sequence ID" value="XM_016354996.1"/>
</dbReference>
<dbReference type="AlphaFoldDB" id="A0A0D2AJV6"/>
<dbReference type="HOGENOM" id="CLU_1653505_0_0_1"/>
<dbReference type="Proteomes" id="UP000053259">
    <property type="component" value="Unassembled WGS sequence"/>
</dbReference>
<reference evidence="1 2" key="1">
    <citation type="submission" date="2015-01" db="EMBL/GenBank/DDBJ databases">
        <title>The Genome Sequence of Ochroconis gallopava CBS43764.</title>
        <authorList>
            <consortium name="The Broad Institute Genomics Platform"/>
            <person name="Cuomo C."/>
            <person name="de Hoog S."/>
            <person name="Gorbushina A."/>
            <person name="Stielow B."/>
            <person name="Teixiera M."/>
            <person name="Abouelleil A."/>
            <person name="Chapman S.B."/>
            <person name="Priest M."/>
            <person name="Young S.K."/>
            <person name="Wortman J."/>
            <person name="Nusbaum C."/>
            <person name="Birren B."/>
        </authorList>
    </citation>
    <scope>NUCLEOTIDE SEQUENCE [LARGE SCALE GENOMIC DNA]</scope>
    <source>
        <strain evidence="1 2">CBS 43764</strain>
    </source>
</reference>